<dbReference type="EMBL" id="JAPZVP010000016">
    <property type="protein sequence ID" value="MDA1361793.1"/>
    <property type="molecule type" value="Genomic_DNA"/>
</dbReference>
<reference evidence="2" key="1">
    <citation type="submission" date="2022-12" db="EMBL/GenBank/DDBJ databases">
        <title>Gycomyces niveus sp.nov.,a novel actinomycete isolated from soil in Shouguan.</title>
        <authorList>
            <person name="Yang X."/>
        </authorList>
    </citation>
    <scope>NUCLEOTIDE SEQUENCE</scope>
    <source>
        <strain evidence="2">NEAU-A15</strain>
    </source>
</reference>
<evidence type="ECO:0000313" key="2">
    <source>
        <dbReference type="EMBL" id="MDA1361793.1"/>
    </source>
</evidence>
<evidence type="ECO:0000256" key="1">
    <source>
        <dbReference type="SAM" id="Coils"/>
    </source>
</evidence>
<feature type="coiled-coil region" evidence="1">
    <location>
        <begin position="58"/>
        <end position="85"/>
    </location>
</feature>
<accession>A0A9X3PDZ0</accession>
<gene>
    <name evidence="2" type="ORF">O1R50_19350</name>
</gene>
<proteinExistence type="predicted"/>
<keyword evidence="3" id="KW-1185">Reference proteome</keyword>
<comment type="caution">
    <text evidence="2">The sequence shown here is derived from an EMBL/GenBank/DDBJ whole genome shotgun (WGS) entry which is preliminary data.</text>
</comment>
<dbReference type="RefSeq" id="WP_270111826.1">
    <property type="nucleotide sequence ID" value="NZ_JAPZVP010000016.1"/>
</dbReference>
<dbReference type="Proteomes" id="UP001146067">
    <property type="component" value="Unassembled WGS sequence"/>
</dbReference>
<name>A0A9X3PDZ0_9ACTN</name>
<sequence length="85" mass="8574">MASIDEVIASVSANANAVTEVQGQIEGSKAMTEETLGQLQALGVEGAMAAMTGCKEALEECSAMATALQNKLNEAMAAAAAAKQQ</sequence>
<organism evidence="2 3">
    <name type="scientific">Glycomyces luteolus</name>
    <dbReference type="NCBI Taxonomy" id="2670330"/>
    <lineage>
        <taxon>Bacteria</taxon>
        <taxon>Bacillati</taxon>
        <taxon>Actinomycetota</taxon>
        <taxon>Actinomycetes</taxon>
        <taxon>Glycomycetales</taxon>
        <taxon>Glycomycetaceae</taxon>
        <taxon>Glycomyces</taxon>
    </lineage>
</organism>
<protein>
    <submittedName>
        <fullName evidence="2">Uncharacterized protein</fullName>
    </submittedName>
</protein>
<dbReference type="AlphaFoldDB" id="A0A9X3PDZ0"/>
<evidence type="ECO:0000313" key="3">
    <source>
        <dbReference type="Proteomes" id="UP001146067"/>
    </source>
</evidence>
<keyword evidence="1" id="KW-0175">Coiled coil</keyword>